<evidence type="ECO:0000313" key="1">
    <source>
        <dbReference type="Ensembl" id="ENSACAP00000040429.1"/>
    </source>
</evidence>
<dbReference type="AlphaFoldDB" id="A0A803TYY9"/>
<reference evidence="1 2" key="1">
    <citation type="submission" date="2009-12" db="EMBL/GenBank/DDBJ databases">
        <title>The Genome Sequence of Anolis carolinensis (Green Anole Lizard).</title>
        <authorList>
            <consortium name="The Genome Sequencing Platform"/>
            <person name="Di Palma F."/>
            <person name="Alfoldi J."/>
            <person name="Heiman D."/>
            <person name="Young S."/>
            <person name="Grabherr M."/>
            <person name="Johnson J."/>
            <person name="Lander E.S."/>
            <person name="Lindblad-Toh K."/>
        </authorList>
    </citation>
    <scope>NUCLEOTIDE SEQUENCE [LARGE SCALE GENOMIC DNA]</scope>
    <source>
        <strain evidence="1 2">JBL SC #1</strain>
    </source>
</reference>
<keyword evidence="2" id="KW-1185">Reference proteome</keyword>
<dbReference type="InterPro" id="IPR036179">
    <property type="entry name" value="Ig-like_dom_sf"/>
</dbReference>
<accession>A0A803TYY9</accession>
<dbReference type="Proteomes" id="UP000001646">
    <property type="component" value="Chromosome 4"/>
</dbReference>
<proteinExistence type="predicted"/>
<dbReference type="PANTHER" id="PTHR23267">
    <property type="entry name" value="IMMUNOGLOBULIN LIGHT CHAIN"/>
    <property type="match status" value="1"/>
</dbReference>
<reference evidence="1" key="3">
    <citation type="submission" date="2025-09" db="UniProtKB">
        <authorList>
            <consortium name="Ensembl"/>
        </authorList>
    </citation>
    <scope>IDENTIFICATION</scope>
</reference>
<dbReference type="InterPro" id="IPR050150">
    <property type="entry name" value="IgV_Light_Chain"/>
</dbReference>
<dbReference type="InterPro" id="IPR013783">
    <property type="entry name" value="Ig-like_fold"/>
</dbReference>
<evidence type="ECO:0000313" key="2">
    <source>
        <dbReference type="Proteomes" id="UP000001646"/>
    </source>
</evidence>
<reference evidence="1" key="2">
    <citation type="submission" date="2025-08" db="UniProtKB">
        <authorList>
            <consortium name="Ensembl"/>
        </authorList>
    </citation>
    <scope>IDENTIFICATION</scope>
</reference>
<protein>
    <recommendedName>
        <fullName evidence="3">Immunoglobulin V-set domain-containing protein</fullName>
    </recommendedName>
</protein>
<dbReference type="Ensembl" id="ENSACAT00000052708.1">
    <property type="protein sequence ID" value="ENSACAP00000040429.1"/>
    <property type="gene ID" value="ENSACAG00000044745.1"/>
</dbReference>
<evidence type="ECO:0008006" key="3">
    <source>
        <dbReference type="Google" id="ProtNLM"/>
    </source>
</evidence>
<sequence>MTVATQATVALGWKDGEIVVTQTSLQKNPGGIKCNASSYSDMNFYQLIPGQKPKLLIDGATSCFEGTPDGFSGRGSGTDFFTINGVRPEDEEEYYCGKHYSTPSSPQSLLGTP</sequence>
<organism evidence="1 2">
    <name type="scientific">Anolis carolinensis</name>
    <name type="common">Green anole</name>
    <name type="synonym">American chameleon</name>
    <dbReference type="NCBI Taxonomy" id="28377"/>
    <lineage>
        <taxon>Eukaryota</taxon>
        <taxon>Metazoa</taxon>
        <taxon>Chordata</taxon>
        <taxon>Craniata</taxon>
        <taxon>Vertebrata</taxon>
        <taxon>Euteleostomi</taxon>
        <taxon>Lepidosauria</taxon>
        <taxon>Squamata</taxon>
        <taxon>Bifurcata</taxon>
        <taxon>Unidentata</taxon>
        <taxon>Episquamata</taxon>
        <taxon>Toxicofera</taxon>
        <taxon>Iguania</taxon>
        <taxon>Dactyloidae</taxon>
        <taxon>Anolis</taxon>
    </lineage>
</organism>
<name>A0A803TYY9_ANOCA</name>
<dbReference type="SUPFAM" id="SSF48726">
    <property type="entry name" value="Immunoglobulin"/>
    <property type="match status" value="1"/>
</dbReference>
<dbReference type="Gene3D" id="2.60.40.10">
    <property type="entry name" value="Immunoglobulins"/>
    <property type="match status" value="1"/>
</dbReference>
<dbReference type="InParanoid" id="A0A803TYY9"/>